<dbReference type="PANTHER" id="PTHR35404">
    <property type="entry name" value="TRANSPOSASE OF TN10"/>
    <property type="match status" value="1"/>
</dbReference>
<proteinExistence type="predicted"/>
<reference evidence="1 2" key="1">
    <citation type="submission" date="2016-08" db="EMBL/GenBank/DDBJ databases">
        <title>Evolution of the type three secretion system and type three effector repertoires in Xanthomonas.</title>
        <authorList>
            <person name="Merda D."/>
            <person name="Briand M."/>
            <person name="Bosis E."/>
            <person name="Rousseau C."/>
            <person name="Portier P."/>
            <person name="Jacques M.-A."/>
            <person name="Fischer-Le Saux M."/>
        </authorList>
    </citation>
    <scope>NUCLEOTIDE SEQUENCE [LARGE SCALE GENOMIC DNA]</scope>
    <source>
        <strain evidence="1 2">CFBP 7409</strain>
    </source>
</reference>
<protein>
    <submittedName>
        <fullName evidence="1">Uncharacterized protein</fullName>
    </submittedName>
</protein>
<dbReference type="AlphaFoldDB" id="A0A2S7A6E4"/>
<gene>
    <name evidence="1" type="ORF">XarbCFBP7409_02710</name>
</gene>
<sequence length="158" mass="17139">MRASEVLQKCLSNSLSGMHALRQRALLRAVEALLHGGRLTLIDLARAWPGATRVRATYAVRMAVVSEALRRCRVVQVLVARSTGSGIHVLPKRGYLAKVPARVSFTKRVLQLQVRCAARGAAGWSLCRCYGDDQLAVAHAYVEFAADGEAELFQPAAA</sequence>
<name>A0A2S7A6E4_9XANT</name>
<evidence type="ECO:0000313" key="1">
    <source>
        <dbReference type="EMBL" id="PPU03489.1"/>
    </source>
</evidence>
<organism evidence="1 2">
    <name type="scientific">Xanthomonas arboricola pv. guizotiae</name>
    <dbReference type="NCBI Taxonomy" id="487867"/>
    <lineage>
        <taxon>Bacteria</taxon>
        <taxon>Pseudomonadati</taxon>
        <taxon>Pseudomonadota</taxon>
        <taxon>Gammaproteobacteria</taxon>
        <taxon>Lysobacterales</taxon>
        <taxon>Lysobacteraceae</taxon>
        <taxon>Xanthomonas</taxon>
    </lineage>
</organism>
<accession>A0A2S7A6E4</accession>
<dbReference type="PANTHER" id="PTHR35404:SF8">
    <property type="entry name" value="TRANSPOSASE OF TN10"/>
    <property type="match status" value="1"/>
</dbReference>
<comment type="caution">
    <text evidence="1">The sequence shown here is derived from an EMBL/GenBank/DDBJ whole genome shotgun (WGS) entry which is preliminary data.</text>
</comment>
<evidence type="ECO:0000313" key="2">
    <source>
        <dbReference type="Proteomes" id="UP000238049"/>
    </source>
</evidence>
<dbReference type="Proteomes" id="UP000238049">
    <property type="component" value="Unassembled WGS sequence"/>
</dbReference>
<dbReference type="EMBL" id="MDSL01000004">
    <property type="protein sequence ID" value="PPU03489.1"/>
    <property type="molecule type" value="Genomic_DNA"/>
</dbReference>